<dbReference type="EMBL" id="LS992154">
    <property type="protein sequence ID" value="SYX09294.1"/>
    <property type="molecule type" value="Genomic_DNA"/>
</dbReference>
<feature type="domain" description="GYF" evidence="2">
    <location>
        <begin position="103"/>
        <end position="160"/>
    </location>
</feature>
<feature type="transmembrane region" description="Helical" evidence="1">
    <location>
        <begin position="6"/>
        <end position="26"/>
    </location>
</feature>
<keyword evidence="4" id="KW-1185">Reference proteome</keyword>
<dbReference type="OrthoDB" id="22002at2"/>
<keyword evidence="1" id="KW-0812">Transmembrane</keyword>
<accession>A0A3B0QI03</accession>
<feature type="transmembrane region" description="Helical" evidence="1">
    <location>
        <begin position="33"/>
        <end position="53"/>
    </location>
</feature>
<dbReference type="Proteomes" id="UP000258476">
    <property type="component" value="Chromosome"/>
</dbReference>
<protein>
    <recommendedName>
        <fullName evidence="2">GYF domain-containing protein</fullName>
    </recommendedName>
</protein>
<keyword evidence="1" id="KW-0472">Membrane</keyword>
<dbReference type="KEGG" id="chla:C834K_0855"/>
<evidence type="ECO:0000313" key="3">
    <source>
        <dbReference type="EMBL" id="SYX09294.1"/>
    </source>
</evidence>
<evidence type="ECO:0000313" key="4">
    <source>
        <dbReference type="Proteomes" id="UP000258476"/>
    </source>
</evidence>
<dbReference type="AlphaFoldDB" id="A0A3B0QI03"/>
<organism evidence="3 4">
    <name type="scientific">Chlamydia poikilotherma</name>
    <dbReference type="NCBI Taxonomy" id="1967783"/>
    <lineage>
        <taxon>Bacteria</taxon>
        <taxon>Pseudomonadati</taxon>
        <taxon>Chlamydiota</taxon>
        <taxon>Chlamydiia</taxon>
        <taxon>Chlamydiales</taxon>
        <taxon>Chlamydiaceae</taxon>
        <taxon>Chlamydia/Chlamydophila group</taxon>
        <taxon>Chlamydia</taxon>
    </lineage>
</organism>
<gene>
    <name evidence="3" type="ORF">C834K_0855</name>
</gene>
<dbReference type="InterPro" id="IPR025640">
    <property type="entry name" value="GYF_2"/>
</dbReference>
<dbReference type="Pfam" id="PF14237">
    <property type="entry name" value="GYF_2"/>
    <property type="match status" value="1"/>
</dbReference>
<evidence type="ECO:0000256" key="1">
    <source>
        <dbReference type="SAM" id="Phobius"/>
    </source>
</evidence>
<evidence type="ECO:0000259" key="2">
    <source>
        <dbReference type="Pfam" id="PF14237"/>
    </source>
</evidence>
<dbReference type="RefSeq" id="WP_117274578.1">
    <property type="nucleotide sequence ID" value="NZ_LS992154.1"/>
</dbReference>
<proteinExistence type="predicted"/>
<sequence length="168" mass="19256">MLPSMLPISFFLIYILLGFLAAYLAVKKNRNPIGWFLAGMCFGFFGIIILLILPDLPPKNGNSTSSSDDNEPSNNILHSILEDSSVISSPPPVDQVPRDTEKWFYLNKEKQNVGPIFLEDLLLFLRDKEKHTAENTNPEDIWVWKKGMENWERVRNIPELNEALKILK</sequence>
<name>A0A3B0QI03_9CHLA</name>
<keyword evidence="1" id="KW-1133">Transmembrane helix</keyword>
<reference evidence="4" key="1">
    <citation type="submission" date="2017-11" db="EMBL/GenBank/DDBJ databases">
        <authorList>
            <person name="Seth-Smith MB H."/>
        </authorList>
    </citation>
    <scope>NUCLEOTIDE SEQUENCE [LARGE SCALE GENOMIC DNA]</scope>
</reference>